<comment type="caution">
    <text evidence="1">The sequence shown here is derived from an EMBL/GenBank/DDBJ whole genome shotgun (WGS) entry which is preliminary data.</text>
</comment>
<name>A0A423XGE8_9PEZI</name>
<gene>
    <name evidence="1" type="ORF">VPNG_02370</name>
</gene>
<dbReference type="AntiFam" id="ANF00149">
    <property type="entry name" value="Shadow ORF (opposite cshA)"/>
</dbReference>
<evidence type="ECO:0000313" key="1">
    <source>
        <dbReference type="EMBL" id="ROW15354.1"/>
    </source>
</evidence>
<keyword evidence="2" id="KW-1185">Reference proteome</keyword>
<dbReference type="OrthoDB" id="5145586at2759"/>
<evidence type="ECO:0000313" key="2">
    <source>
        <dbReference type="Proteomes" id="UP000285146"/>
    </source>
</evidence>
<dbReference type="InParanoid" id="A0A423XGE8"/>
<dbReference type="Proteomes" id="UP000285146">
    <property type="component" value="Unassembled WGS sequence"/>
</dbReference>
<accession>A0A423XGE8</accession>
<reference evidence="1 2" key="1">
    <citation type="submission" date="2015-09" db="EMBL/GenBank/DDBJ databases">
        <title>Host preference determinants of Valsa canker pathogens revealed by comparative genomics.</title>
        <authorList>
            <person name="Yin Z."/>
            <person name="Huang L."/>
        </authorList>
    </citation>
    <scope>NUCLEOTIDE SEQUENCE [LARGE SCALE GENOMIC DNA]</scope>
    <source>
        <strain evidence="1 2">SXYLt</strain>
    </source>
</reference>
<dbReference type="EMBL" id="LKEB01000009">
    <property type="protein sequence ID" value="ROW15354.1"/>
    <property type="molecule type" value="Genomic_DNA"/>
</dbReference>
<proteinExistence type="predicted"/>
<sequence>MPGPEYANSRKIRDDDIRIDSVMNLLVSLLEKVDQLTHDTPIAAVEECGGDTSVTSTAGTTNTVHVVVDVGGQVVVHNVGDVGNIETTGSNSSCDQDGATSVTEHVESTLTLALSAVAVDGSCWEALVDEEVGQGVRHALGLDEDESQTGAVGVENVEQNGALVNVLNILDLLGDVLGSGTNTTDGQENVVLQEVTSQHLDVPREGSGEHEGLAVLNTGHVLTLHNATNLGLETHVKHTISLVEDEVLDVLQGDATTLYEIDQTSRSSHQEITSTLDLTELRANVSTTVDDTRSHPRTVGEFPRLIVNLGDQLTGRGEDERRGVGLALTAEVTTLGGDG</sequence>
<dbReference type="AlphaFoldDB" id="A0A423XGE8"/>
<protein>
    <submittedName>
        <fullName evidence="1">Uncharacterized protein</fullName>
    </submittedName>
</protein>
<organism evidence="1 2">
    <name type="scientific">Cytospora leucostoma</name>
    <dbReference type="NCBI Taxonomy" id="1230097"/>
    <lineage>
        <taxon>Eukaryota</taxon>
        <taxon>Fungi</taxon>
        <taxon>Dikarya</taxon>
        <taxon>Ascomycota</taxon>
        <taxon>Pezizomycotina</taxon>
        <taxon>Sordariomycetes</taxon>
        <taxon>Sordariomycetidae</taxon>
        <taxon>Diaporthales</taxon>
        <taxon>Cytosporaceae</taxon>
        <taxon>Cytospora</taxon>
    </lineage>
</organism>